<dbReference type="EMBL" id="CM042016">
    <property type="protein sequence ID" value="KAI3701111.1"/>
    <property type="molecule type" value="Genomic_DNA"/>
</dbReference>
<evidence type="ECO:0000313" key="1">
    <source>
        <dbReference type="EMBL" id="KAI3701111.1"/>
    </source>
</evidence>
<name>A0ACB8ZUU0_CICIN</name>
<proteinExistence type="predicted"/>
<protein>
    <submittedName>
        <fullName evidence="1">Uncharacterized protein</fullName>
    </submittedName>
</protein>
<dbReference type="Proteomes" id="UP001055811">
    <property type="component" value="Linkage Group LG08"/>
</dbReference>
<sequence length="82" mass="9678">MVWKQKKQENKNTSKSRNQSKSFYSVEILFIKPKSAIADRCSYLTKQLIKPQFPIKALVLENILCCFQIALHCNFYVRNFSM</sequence>
<reference evidence="1 2" key="2">
    <citation type="journal article" date="2022" name="Mol. Ecol. Resour.">
        <title>The genomes of chicory, endive, great burdock and yacon provide insights into Asteraceae paleo-polyploidization history and plant inulin production.</title>
        <authorList>
            <person name="Fan W."/>
            <person name="Wang S."/>
            <person name="Wang H."/>
            <person name="Wang A."/>
            <person name="Jiang F."/>
            <person name="Liu H."/>
            <person name="Zhao H."/>
            <person name="Xu D."/>
            <person name="Zhang Y."/>
        </authorList>
    </citation>
    <scope>NUCLEOTIDE SEQUENCE [LARGE SCALE GENOMIC DNA]</scope>
    <source>
        <strain evidence="2">cv. Punajuju</strain>
        <tissue evidence="1">Leaves</tissue>
    </source>
</reference>
<organism evidence="1 2">
    <name type="scientific">Cichorium intybus</name>
    <name type="common">Chicory</name>
    <dbReference type="NCBI Taxonomy" id="13427"/>
    <lineage>
        <taxon>Eukaryota</taxon>
        <taxon>Viridiplantae</taxon>
        <taxon>Streptophyta</taxon>
        <taxon>Embryophyta</taxon>
        <taxon>Tracheophyta</taxon>
        <taxon>Spermatophyta</taxon>
        <taxon>Magnoliopsida</taxon>
        <taxon>eudicotyledons</taxon>
        <taxon>Gunneridae</taxon>
        <taxon>Pentapetalae</taxon>
        <taxon>asterids</taxon>
        <taxon>campanulids</taxon>
        <taxon>Asterales</taxon>
        <taxon>Asteraceae</taxon>
        <taxon>Cichorioideae</taxon>
        <taxon>Cichorieae</taxon>
        <taxon>Cichoriinae</taxon>
        <taxon>Cichorium</taxon>
    </lineage>
</organism>
<accession>A0ACB8ZUU0</accession>
<keyword evidence="2" id="KW-1185">Reference proteome</keyword>
<gene>
    <name evidence="1" type="ORF">L2E82_45755</name>
</gene>
<evidence type="ECO:0000313" key="2">
    <source>
        <dbReference type="Proteomes" id="UP001055811"/>
    </source>
</evidence>
<reference evidence="2" key="1">
    <citation type="journal article" date="2022" name="Mol. Ecol. Resour.">
        <title>The genomes of chicory, endive, great burdock and yacon provide insights into Asteraceae palaeo-polyploidization history and plant inulin production.</title>
        <authorList>
            <person name="Fan W."/>
            <person name="Wang S."/>
            <person name="Wang H."/>
            <person name="Wang A."/>
            <person name="Jiang F."/>
            <person name="Liu H."/>
            <person name="Zhao H."/>
            <person name="Xu D."/>
            <person name="Zhang Y."/>
        </authorList>
    </citation>
    <scope>NUCLEOTIDE SEQUENCE [LARGE SCALE GENOMIC DNA]</scope>
    <source>
        <strain evidence="2">cv. Punajuju</strain>
    </source>
</reference>
<comment type="caution">
    <text evidence="1">The sequence shown here is derived from an EMBL/GenBank/DDBJ whole genome shotgun (WGS) entry which is preliminary data.</text>
</comment>